<gene>
    <name evidence="25" type="ORF">XAT740_LOCUS37673</name>
</gene>
<dbReference type="SMART" id="SM00960">
    <property type="entry name" value="Robl_LC7"/>
    <property type="match status" value="1"/>
</dbReference>
<evidence type="ECO:0000256" key="5">
    <source>
        <dbReference type="ARBA" id="ARBA00006485"/>
    </source>
</evidence>
<dbReference type="Pfam" id="PF03259">
    <property type="entry name" value="Robl_LC7"/>
    <property type="match status" value="1"/>
</dbReference>
<dbReference type="GO" id="GO:0005856">
    <property type="term" value="C:cytoskeleton"/>
    <property type="evidence" value="ECO:0007669"/>
    <property type="project" value="UniProtKB-SubCell"/>
</dbReference>
<keyword evidence="11" id="KW-0808">Transferase</keyword>
<dbReference type="Pfam" id="PF00069">
    <property type="entry name" value="Pkinase"/>
    <property type="match status" value="1"/>
</dbReference>
<reference evidence="25" key="1">
    <citation type="submission" date="2021-02" db="EMBL/GenBank/DDBJ databases">
        <authorList>
            <person name="Nowell W R."/>
        </authorList>
    </citation>
    <scope>NUCLEOTIDE SEQUENCE</scope>
</reference>
<evidence type="ECO:0000313" key="26">
    <source>
        <dbReference type="Proteomes" id="UP000663828"/>
    </source>
</evidence>
<dbReference type="SUPFAM" id="SSF103196">
    <property type="entry name" value="Roadblock/LC7 domain"/>
    <property type="match status" value="1"/>
</dbReference>
<accession>A0A815QMU4</accession>
<keyword evidence="17" id="KW-0206">Cytoskeleton</keyword>
<feature type="compositionally biased region" description="Polar residues" evidence="23">
    <location>
        <begin position="452"/>
        <end position="463"/>
    </location>
</feature>
<dbReference type="GO" id="GO:0005634">
    <property type="term" value="C:nucleus"/>
    <property type="evidence" value="ECO:0007669"/>
    <property type="project" value="UniProtKB-SubCell"/>
</dbReference>
<dbReference type="InterPro" id="IPR008271">
    <property type="entry name" value="Ser/Thr_kinase_AS"/>
</dbReference>
<evidence type="ECO:0000256" key="10">
    <source>
        <dbReference type="ARBA" id="ARBA00022553"/>
    </source>
</evidence>
<evidence type="ECO:0000256" key="8">
    <source>
        <dbReference type="ARBA" id="ARBA00022490"/>
    </source>
</evidence>
<dbReference type="InterPro" id="IPR011009">
    <property type="entry name" value="Kinase-like_dom_sf"/>
</dbReference>
<comment type="similarity">
    <text evidence="5">Belongs to the protein kinase superfamily. CMGC Ser/Thr protein kinase family. CDC2/CDKX subfamily.</text>
</comment>
<feature type="region of interest" description="Disordered" evidence="23">
    <location>
        <begin position="353"/>
        <end position="402"/>
    </location>
</feature>
<dbReference type="GO" id="GO:0004674">
    <property type="term" value="F:protein serine/threonine kinase activity"/>
    <property type="evidence" value="ECO:0007669"/>
    <property type="project" value="UniProtKB-KW"/>
</dbReference>
<comment type="cofactor">
    <cofactor evidence="1">
        <name>Mg(2+)</name>
        <dbReference type="ChEBI" id="CHEBI:18420"/>
    </cofactor>
</comment>
<feature type="region of interest" description="Disordered" evidence="23">
    <location>
        <begin position="437"/>
        <end position="463"/>
    </location>
</feature>
<dbReference type="InterPro" id="IPR004942">
    <property type="entry name" value="Roadblock/LAMTOR2_dom"/>
</dbReference>
<evidence type="ECO:0000256" key="20">
    <source>
        <dbReference type="ARBA" id="ARBA00047899"/>
    </source>
</evidence>
<evidence type="ECO:0000256" key="15">
    <source>
        <dbReference type="ARBA" id="ARBA00022840"/>
    </source>
</evidence>
<keyword evidence="16" id="KW-0460">Magnesium</keyword>
<evidence type="ECO:0000256" key="7">
    <source>
        <dbReference type="ARBA" id="ARBA00012513"/>
    </source>
</evidence>
<proteinExistence type="inferred from homology"/>
<dbReference type="AlphaFoldDB" id="A0A815QMU4"/>
<feature type="domain" description="Protein kinase" evidence="24">
    <location>
        <begin position="4"/>
        <end position="285"/>
    </location>
</feature>
<dbReference type="FunFam" id="1.10.510.10:FF:000104">
    <property type="entry name" value="serine/threonine-protein kinase MAK isoform X1"/>
    <property type="match status" value="1"/>
</dbReference>
<keyword evidence="12" id="KW-0479">Metal-binding</keyword>
<feature type="region of interest" description="Disordered" evidence="23">
    <location>
        <begin position="315"/>
        <end position="338"/>
    </location>
</feature>
<dbReference type="SUPFAM" id="SSF56112">
    <property type="entry name" value="Protein kinase-like (PK-like)"/>
    <property type="match status" value="1"/>
</dbReference>
<dbReference type="GO" id="GO:0005929">
    <property type="term" value="C:cilium"/>
    <property type="evidence" value="ECO:0007669"/>
    <property type="project" value="UniProtKB-SubCell"/>
</dbReference>
<evidence type="ECO:0000256" key="19">
    <source>
        <dbReference type="ARBA" id="ARBA00023273"/>
    </source>
</evidence>
<keyword evidence="8" id="KW-0963">Cytoplasm</keyword>
<dbReference type="EC" id="2.7.11.1" evidence="7"/>
<evidence type="ECO:0000256" key="12">
    <source>
        <dbReference type="ARBA" id="ARBA00022723"/>
    </source>
</evidence>
<evidence type="ECO:0000256" key="16">
    <source>
        <dbReference type="ARBA" id="ARBA00022842"/>
    </source>
</evidence>
<feature type="region of interest" description="Disordered" evidence="23">
    <location>
        <begin position="497"/>
        <end position="521"/>
    </location>
</feature>
<comment type="catalytic activity">
    <reaction evidence="21">
        <text>L-seryl-[protein] + ATP = O-phospho-L-seryl-[protein] + ADP + H(+)</text>
        <dbReference type="Rhea" id="RHEA:17989"/>
        <dbReference type="Rhea" id="RHEA-COMP:9863"/>
        <dbReference type="Rhea" id="RHEA-COMP:11604"/>
        <dbReference type="ChEBI" id="CHEBI:15378"/>
        <dbReference type="ChEBI" id="CHEBI:29999"/>
        <dbReference type="ChEBI" id="CHEBI:30616"/>
        <dbReference type="ChEBI" id="CHEBI:83421"/>
        <dbReference type="ChEBI" id="CHEBI:456216"/>
        <dbReference type="EC" id="2.7.11.1"/>
    </reaction>
</comment>
<evidence type="ECO:0000259" key="24">
    <source>
        <dbReference type="PROSITE" id="PS50011"/>
    </source>
</evidence>
<evidence type="ECO:0000256" key="4">
    <source>
        <dbReference type="ARBA" id="ARBA00004245"/>
    </source>
</evidence>
<name>A0A815QMU4_ADIRI</name>
<keyword evidence="9" id="KW-0723">Serine/threonine-protein kinase</keyword>
<evidence type="ECO:0000256" key="22">
    <source>
        <dbReference type="PROSITE-ProRule" id="PRU10141"/>
    </source>
</evidence>
<protein>
    <recommendedName>
        <fullName evidence="7">non-specific serine/threonine protein kinase</fullName>
        <ecNumber evidence="7">2.7.11.1</ecNumber>
    </recommendedName>
</protein>
<dbReference type="Gene3D" id="3.30.200.20">
    <property type="entry name" value="Phosphorylase Kinase, domain 1"/>
    <property type="match status" value="1"/>
</dbReference>
<dbReference type="Gene3D" id="1.10.510.10">
    <property type="entry name" value="Transferase(Phosphotransferase) domain 1"/>
    <property type="match status" value="1"/>
</dbReference>
<feature type="binding site" evidence="22">
    <location>
        <position position="34"/>
    </location>
    <ligand>
        <name>ATP</name>
        <dbReference type="ChEBI" id="CHEBI:30616"/>
    </ligand>
</feature>
<evidence type="ECO:0000256" key="21">
    <source>
        <dbReference type="ARBA" id="ARBA00048679"/>
    </source>
</evidence>
<keyword evidence="14" id="KW-0418">Kinase</keyword>
<evidence type="ECO:0000256" key="9">
    <source>
        <dbReference type="ARBA" id="ARBA00022527"/>
    </source>
</evidence>
<comment type="catalytic activity">
    <reaction evidence="20">
        <text>L-threonyl-[protein] + ATP = O-phospho-L-threonyl-[protein] + ADP + H(+)</text>
        <dbReference type="Rhea" id="RHEA:46608"/>
        <dbReference type="Rhea" id="RHEA-COMP:11060"/>
        <dbReference type="Rhea" id="RHEA-COMP:11605"/>
        <dbReference type="ChEBI" id="CHEBI:15378"/>
        <dbReference type="ChEBI" id="CHEBI:30013"/>
        <dbReference type="ChEBI" id="CHEBI:30616"/>
        <dbReference type="ChEBI" id="CHEBI:61977"/>
        <dbReference type="ChEBI" id="CHEBI:456216"/>
        <dbReference type="EC" id="2.7.11.1"/>
    </reaction>
</comment>
<evidence type="ECO:0000256" key="11">
    <source>
        <dbReference type="ARBA" id="ARBA00022679"/>
    </source>
</evidence>
<comment type="similarity">
    <text evidence="6">Belongs to the GAMAD family.</text>
</comment>
<comment type="caution">
    <text evidence="25">The sequence shown here is derived from an EMBL/GenBank/DDBJ whole genome shotgun (WGS) entry which is preliminary data.</text>
</comment>
<feature type="compositionally biased region" description="Polar residues" evidence="23">
    <location>
        <begin position="353"/>
        <end position="368"/>
    </location>
</feature>
<dbReference type="PROSITE" id="PS00108">
    <property type="entry name" value="PROTEIN_KINASE_ST"/>
    <property type="match status" value="1"/>
</dbReference>
<dbReference type="Proteomes" id="UP000663828">
    <property type="component" value="Unassembled WGS sequence"/>
</dbReference>
<evidence type="ECO:0000256" key="14">
    <source>
        <dbReference type="ARBA" id="ARBA00022777"/>
    </source>
</evidence>
<dbReference type="EMBL" id="CAJNOR010003986">
    <property type="protein sequence ID" value="CAF1465411.1"/>
    <property type="molecule type" value="Genomic_DNA"/>
</dbReference>
<evidence type="ECO:0000256" key="6">
    <source>
        <dbReference type="ARBA" id="ARBA00007191"/>
    </source>
</evidence>
<evidence type="ECO:0000256" key="2">
    <source>
        <dbReference type="ARBA" id="ARBA00004123"/>
    </source>
</evidence>
<dbReference type="FunFam" id="3.30.200.20:FF:000071">
    <property type="entry name" value="serine/threonine-protein kinase MAK isoform X1"/>
    <property type="match status" value="1"/>
</dbReference>
<keyword evidence="13 22" id="KW-0547">Nucleotide-binding</keyword>
<dbReference type="Gene3D" id="3.30.450.30">
    <property type="entry name" value="Dynein light chain 2a, cytoplasmic"/>
    <property type="match status" value="1"/>
</dbReference>
<dbReference type="InterPro" id="IPR017441">
    <property type="entry name" value="Protein_kinase_ATP_BS"/>
</dbReference>
<dbReference type="PROSITE" id="PS00107">
    <property type="entry name" value="PROTEIN_KINASE_ATP"/>
    <property type="match status" value="1"/>
</dbReference>
<organism evidence="25 26">
    <name type="scientific">Adineta ricciae</name>
    <name type="common">Rotifer</name>
    <dbReference type="NCBI Taxonomy" id="249248"/>
    <lineage>
        <taxon>Eukaryota</taxon>
        <taxon>Metazoa</taxon>
        <taxon>Spiralia</taxon>
        <taxon>Gnathifera</taxon>
        <taxon>Rotifera</taxon>
        <taxon>Eurotatoria</taxon>
        <taxon>Bdelloidea</taxon>
        <taxon>Adinetida</taxon>
        <taxon>Adinetidae</taxon>
        <taxon>Adineta</taxon>
    </lineage>
</organism>
<dbReference type="GO" id="GO:0005524">
    <property type="term" value="F:ATP binding"/>
    <property type="evidence" value="ECO:0007669"/>
    <property type="project" value="UniProtKB-UniRule"/>
</dbReference>
<evidence type="ECO:0000256" key="17">
    <source>
        <dbReference type="ARBA" id="ARBA00023212"/>
    </source>
</evidence>
<dbReference type="PANTHER" id="PTHR24055">
    <property type="entry name" value="MITOGEN-ACTIVATED PROTEIN KINASE"/>
    <property type="match status" value="1"/>
</dbReference>
<dbReference type="SMART" id="SM00220">
    <property type="entry name" value="S_TKc"/>
    <property type="match status" value="1"/>
</dbReference>
<evidence type="ECO:0000256" key="3">
    <source>
        <dbReference type="ARBA" id="ARBA00004138"/>
    </source>
</evidence>
<evidence type="ECO:0000313" key="25">
    <source>
        <dbReference type="EMBL" id="CAF1465411.1"/>
    </source>
</evidence>
<sequence length="715" mass="81118">MDKYKIVKQLGDGTFGSVLLANIKDSPQEKVAIKRMKKKYYSWQECMDLREVKALQKIRHANVIKLKEVIREDNNLYMIFEYMNENLYELMKKRDRLFPETSVRNVIFQLLQGLAYMHKLGFFHRDLKPENILCKGVELIKIADFGLARELRSRPPYTDYVSTRWYRAPEVLLRSTTYTSPIDIWAVGCIAAEFYTLRPLFPGSSEIDQMFKICAVMGTPTRDEWPEGYMLAAKLSFRWPQCARTDLKKIIHSSNNDGIDLISATLEWDPKRRPSAVQCLKHPYFKVSQDSLGTSSSNVSVINDTSSTISTQSYTSKKNFNDDWDDNDNATPASNNDLNDLDALLKEFEQPKENLSTQAQPSKPNKQPSGFLFDTPPAQPKVSKYDSSTSDNRKPSIPLFSNSNVGAEQRRTSILKQPPKPAVDQSLDIEAILQGRPIKPQQPPSKLLQPIAPTNRSASSTEDSLVDWLNSDRVLTKAPAQKATTTKANINLNPDDFFSNANNNRNQNETKPPLSTTKTSAKEQYLRYSRYKPGINPRQTTRRDSFNWLADAPSNSNSANRGFKLTSYVPTFGDQKKPSLQHPPTMFGGRSRQQMATENRPDFPSTSEAVLKRILSNSTVEGIILINNEGQPQYTSLDNNITFSIASKLFSFTNIARSTIRDIDPTDNLLTLRLRTREKEIMVVAPEDGVHAIAIQKIQVNIPIKQNSDNEYNDD</sequence>
<dbReference type="InterPro" id="IPR000719">
    <property type="entry name" value="Prot_kinase_dom"/>
</dbReference>
<dbReference type="GO" id="GO:0046872">
    <property type="term" value="F:metal ion binding"/>
    <property type="evidence" value="ECO:0007669"/>
    <property type="project" value="UniProtKB-KW"/>
</dbReference>
<dbReference type="CDD" id="cd07830">
    <property type="entry name" value="STKc_MAK_like"/>
    <property type="match status" value="1"/>
</dbReference>
<keyword evidence="26" id="KW-1185">Reference proteome</keyword>
<evidence type="ECO:0000256" key="13">
    <source>
        <dbReference type="ARBA" id="ARBA00022741"/>
    </source>
</evidence>
<dbReference type="InterPro" id="IPR050117">
    <property type="entry name" value="MAPK"/>
</dbReference>
<evidence type="ECO:0000256" key="23">
    <source>
        <dbReference type="SAM" id="MobiDB-lite"/>
    </source>
</evidence>
<comment type="subcellular location">
    <subcellularLocation>
        <location evidence="3">Cell projection</location>
        <location evidence="3">Cilium</location>
    </subcellularLocation>
    <subcellularLocation>
        <location evidence="4">Cytoplasm</location>
        <location evidence="4">Cytoskeleton</location>
    </subcellularLocation>
    <subcellularLocation>
        <location evidence="2">Nucleus</location>
    </subcellularLocation>
</comment>
<feature type="compositionally biased region" description="Polar residues" evidence="23">
    <location>
        <begin position="509"/>
        <end position="519"/>
    </location>
</feature>
<keyword evidence="15 22" id="KW-0067">ATP-binding</keyword>
<evidence type="ECO:0000256" key="1">
    <source>
        <dbReference type="ARBA" id="ARBA00001946"/>
    </source>
</evidence>
<keyword evidence="19" id="KW-0966">Cell projection</keyword>
<evidence type="ECO:0000256" key="18">
    <source>
        <dbReference type="ARBA" id="ARBA00023242"/>
    </source>
</evidence>
<keyword evidence="18" id="KW-0539">Nucleus</keyword>
<dbReference type="PROSITE" id="PS50011">
    <property type="entry name" value="PROTEIN_KINASE_DOM"/>
    <property type="match status" value="1"/>
</dbReference>
<keyword evidence="10" id="KW-0597">Phosphoprotein</keyword>